<dbReference type="PANTHER" id="PTHR42901">
    <property type="entry name" value="ALCOHOL DEHYDROGENASE"/>
    <property type="match status" value="1"/>
</dbReference>
<evidence type="ECO:0000313" key="5">
    <source>
        <dbReference type="Proteomes" id="UP000319257"/>
    </source>
</evidence>
<dbReference type="PRINTS" id="PR00081">
    <property type="entry name" value="GDHRDH"/>
</dbReference>
<dbReference type="RefSeq" id="XP_030997013.1">
    <property type="nucleotide sequence ID" value="XM_031139005.1"/>
</dbReference>
<evidence type="ECO:0000313" key="4">
    <source>
        <dbReference type="EMBL" id="TPX15302.1"/>
    </source>
</evidence>
<dbReference type="Gene3D" id="3.40.50.720">
    <property type="entry name" value="NAD(P)-binding Rossmann-like Domain"/>
    <property type="match status" value="1"/>
</dbReference>
<dbReference type="Proteomes" id="UP000319257">
    <property type="component" value="Unassembled WGS sequence"/>
</dbReference>
<name>A0A507AZ91_9PEZI</name>
<comment type="caution">
    <text evidence="4">The sequence shown here is derived from an EMBL/GenBank/DDBJ whole genome shotgun (WGS) entry which is preliminary data.</text>
</comment>
<reference evidence="4 5" key="1">
    <citation type="submission" date="2019-06" db="EMBL/GenBank/DDBJ databases">
        <title>Draft genome sequence of the filamentous fungus Phialemoniopsis curvata isolated from diesel fuel.</title>
        <authorList>
            <person name="Varaljay V.A."/>
            <person name="Lyon W.J."/>
            <person name="Crouch A.L."/>
            <person name="Drake C.E."/>
            <person name="Hollomon J.M."/>
            <person name="Nadeau L.J."/>
            <person name="Nunn H.S."/>
            <person name="Stevenson B.S."/>
            <person name="Bojanowski C.L."/>
            <person name="Crookes-Goodson W.J."/>
        </authorList>
    </citation>
    <scope>NUCLEOTIDE SEQUENCE [LARGE SCALE GENOMIC DNA]</scope>
    <source>
        <strain evidence="4 5">D216</strain>
    </source>
</reference>
<dbReference type="InterPro" id="IPR002347">
    <property type="entry name" value="SDR_fam"/>
</dbReference>
<dbReference type="SMART" id="SM00822">
    <property type="entry name" value="PKS_KR"/>
    <property type="match status" value="1"/>
</dbReference>
<gene>
    <name evidence="4" type="ORF">E0L32_004579</name>
</gene>
<feature type="domain" description="Ketoreductase" evidence="3">
    <location>
        <begin position="34"/>
        <end position="234"/>
    </location>
</feature>
<dbReference type="AlphaFoldDB" id="A0A507AZ91"/>
<sequence length="317" mass="32919">MVSGAPQPSYTKTRHTATYPAINPELPALSNAGKVVLLTGASGGIGRAAAVSFARSKPKALILLGRRAEELQKTAELVRSAAAGPDAAVVVVETHAVDLRQPAAVRAVTDAAARSFGGIDVLAHCAGVLAPVQRLLDTDPATLLAGYETTLVGGLAVAQAVLLSNGPEAARPLTFLNVTTAGVLFPAFPGMGAYVSSKMAAVKLLDALAGENPHVRLTHVHPGFLPTAMSAELAKTTKLPFDYDDISLPADFLVWAASSEADFLRGKIVFAAWDVDELKARRQQIAGSPERPGSGELHVGFVGFPRYIGEMALPGTS</sequence>
<dbReference type="Pfam" id="PF00106">
    <property type="entry name" value="adh_short"/>
    <property type="match status" value="1"/>
</dbReference>
<dbReference type="GeneID" id="41972026"/>
<dbReference type="GO" id="GO:0016491">
    <property type="term" value="F:oxidoreductase activity"/>
    <property type="evidence" value="ECO:0007669"/>
    <property type="project" value="UniProtKB-KW"/>
</dbReference>
<evidence type="ECO:0000256" key="1">
    <source>
        <dbReference type="ARBA" id="ARBA00006484"/>
    </source>
</evidence>
<comment type="similarity">
    <text evidence="1">Belongs to the short-chain dehydrogenases/reductases (SDR) family.</text>
</comment>
<dbReference type="STRING" id="1093900.A0A507AZ91"/>
<accession>A0A507AZ91</accession>
<organism evidence="4 5">
    <name type="scientific">Thyridium curvatum</name>
    <dbReference type="NCBI Taxonomy" id="1093900"/>
    <lineage>
        <taxon>Eukaryota</taxon>
        <taxon>Fungi</taxon>
        <taxon>Dikarya</taxon>
        <taxon>Ascomycota</taxon>
        <taxon>Pezizomycotina</taxon>
        <taxon>Sordariomycetes</taxon>
        <taxon>Sordariomycetidae</taxon>
        <taxon>Thyridiales</taxon>
        <taxon>Thyridiaceae</taxon>
        <taxon>Thyridium</taxon>
    </lineage>
</organism>
<dbReference type="CDD" id="cd05233">
    <property type="entry name" value="SDR_c"/>
    <property type="match status" value="1"/>
</dbReference>
<keyword evidence="5" id="KW-1185">Reference proteome</keyword>
<evidence type="ECO:0000256" key="2">
    <source>
        <dbReference type="ARBA" id="ARBA00023002"/>
    </source>
</evidence>
<dbReference type="PANTHER" id="PTHR42901:SF1">
    <property type="entry name" value="ALCOHOL DEHYDROGENASE"/>
    <property type="match status" value="1"/>
</dbReference>
<dbReference type="EMBL" id="SKBQ01000022">
    <property type="protein sequence ID" value="TPX15302.1"/>
    <property type="molecule type" value="Genomic_DNA"/>
</dbReference>
<keyword evidence="2" id="KW-0560">Oxidoreductase</keyword>
<dbReference type="OrthoDB" id="1933717at2759"/>
<dbReference type="SUPFAM" id="SSF51735">
    <property type="entry name" value="NAD(P)-binding Rossmann-fold domains"/>
    <property type="match status" value="1"/>
</dbReference>
<dbReference type="InterPro" id="IPR036291">
    <property type="entry name" value="NAD(P)-bd_dom_sf"/>
</dbReference>
<proteinExistence type="inferred from homology"/>
<dbReference type="InterPro" id="IPR057326">
    <property type="entry name" value="KR_dom"/>
</dbReference>
<evidence type="ECO:0000259" key="3">
    <source>
        <dbReference type="SMART" id="SM00822"/>
    </source>
</evidence>
<dbReference type="InParanoid" id="A0A507AZ91"/>
<protein>
    <recommendedName>
        <fullName evidence="3">Ketoreductase domain-containing protein</fullName>
    </recommendedName>
</protein>